<reference evidence="2" key="1">
    <citation type="journal article" date="2023" name="Front. Plant Sci.">
        <title>Chromosomal-level genome assembly of Melastoma candidum provides insights into trichome evolution.</title>
        <authorList>
            <person name="Zhong Y."/>
            <person name="Wu W."/>
            <person name="Sun C."/>
            <person name="Zou P."/>
            <person name="Liu Y."/>
            <person name="Dai S."/>
            <person name="Zhou R."/>
        </authorList>
    </citation>
    <scope>NUCLEOTIDE SEQUENCE [LARGE SCALE GENOMIC DNA]</scope>
</reference>
<organism evidence="1 2">
    <name type="scientific">Melastoma candidum</name>
    <dbReference type="NCBI Taxonomy" id="119954"/>
    <lineage>
        <taxon>Eukaryota</taxon>
        <taxon>Viridiplantae</taxon>
        <taxon>Streptophyta</taxon>
        <taxon>Embryophyta</taxon>
        <taxon>Tracheophyta</taxon>
        <taxon>Spermatophyta</taxon>
        <taxon>Magnoliopsida</taxon>
        <taxon>eudicotyledons</taxon>
        <taxon>Gunneridae</taxon>
        <taxon>Pentapetalae</taxon>
        <taxon>rosids</taxon>
        <taxon>malvids</taxon>
        <taxon>Myrtales</taxon>
        <taxon>Melastomataceae</taxon>
        <taxon>Melastomatoideae</taxon>
        <taxon>Melastomateae</taxon>
        <taxon>Melastoma</taxon>
    </lineage>
</organism>
<gene>
    <name evidence="1" type="ORF">MLD38_020045</name>
</gene>
<comment type="caution">
    <text evidence="1">The sequence shown here is derived from an EMBL/GenBank/DDBJ whole genome shotgun (WGS) entry which is preliminary data.</text>
</comment>
<proteinExistence type="predicted"/>
<protein>
    <submittedName>
        <fullName evidence="1">Uncharacterized protein</fullName>
    </submittedName>
</protein>
<name>A0ACB9QBV4_9MYRT</name>
<dbReference type="EMBL" id="CM042885">
    <property type="protein sequence ID" value="KAI4363881.1"/>
    <property type="molecule type" value="Genomic_DNA"/>
</dbReference>
<dbReference type="Proteomes" id="UP001057402">
    <property type="component" value="Chromosome 6"/>
</dbReference>
<keyword evidence="2" id="KW-1185">Reference proteome</keyword>
<accession>A0ACB9QBV4</accession>
<evidence type="ECO:0000313" key="2">
    <source>
        <dbReference type="Proteomes" id="UP001057402"/>
    </source>
</evidence>
<evidence type="ECO:0000313" key="1">
    <source>
        <dbReference type="EMBL" id="KAI4363881.1"/>
    </source>
</evidence>
<sequence>MTTCVGEIAPIRGPTYPGGPHPGEVVLERVLSKMKKPIHLLRVTTLSQLRKDGHPSFYGFGGHRAADCSHWCLPGVPDTWNVILYAEILSF</sequence>